<comment type="caution">
    <text evidence="4">The sequence shown here is derived from an EMBL/GenBank/DDBJ whole genome shotgun (WGS) entry which is preliminary data.</text>
</comment>
<dbReference type="InterPro" id="IPR016191">
    <property type="entry name" value="Ribonuclease/ribotoxin"/>
</dbReference>
<proteinExistence type="predicted"/>
<dbReference type="Proteomes" id="UP000286208">
    <property type="component" value="Unassembled WGS sequence"/>
</dbReference>
<name>A0A438BKI9_9NOCA</name>
<dbReference type="GO" id="GO:0003723">
    <property type="term" value="F:RNA binding"/>
    <property type="evidence" value="ECO:0007669"/>
    <property type="project" value="InterPro"/>
</dbReference>
<protein>
    <submittedName>
        <fullName evidence="4">Ribonuclease</fullName>
    </submittedName>
</protein>
<reference evidence="4 5" key="1">
    <citation type="submission" date="2018-11" db="EMBL/GenBank/DDBJ databases">
        <title>Rhodococcus spongicola sp. nov. and Rhodococcus xishaensis sp. nov. from marine sponges.</title>
        <authorList>
            <person name="Li L."/>
            <person name="Lin H.W."/>
        </authorList>
    </citation>
    <scope>NUCLEOTIDE SEQUENCE [LARGE SCALE GENOMIC DNA]</scope>
    <source>
        <strain evidence="4 5">CCTCC AB2014297</strain>
    </source>
</reference>
<dbReference type="Pfam" id="PF00545">
    <property type="entry name" value="Ribonuclease"/>
    <property type="match status" value="1"/>
</dbReference>
<dbReference type="AlphaFoldDB" id="A0A438BKI9"/>
<evidence type="ECO:0000256" key="2">
    <source>
        <dbReference type="ARBA" id="ARBA00022801"/>
    </source>
</evidence>
<dbReference type="RefSeq" id="WP_127914585.1">
    <property type="nucleotide sequence ID" value="NZ_CP158800.1"/>
</dbReference>
<dbReference type="SUPFAM" id="SSF53933">
    <property type="entry name" value="Microbial ribonucleases"/>
    <property type="match status" value="1"/>
</dbReference>
<dbReference type="OrthoDB" id="5326845at2"/>
<dbReference type="Gene3D" id="3.10.450.30">
    <property type="entry name" value="Microbial ribonucleases"/>
    <property type="match status" value="1"/>
</dbReference>
<sequence length="172" mass="17653">MAARSKNPIIALLVALVGLAVAVFVGTQSGGDDTAPAATSASTSVSATGSAPATTTAAKTTTAKATTTRASATTTAAQQSSAIPQAAWATLAAIDAGRWPPADAPGTEGGRTFGNHEGRLPATNGGQRVRYQEWDVNRKQSGRGRDAERIVTGSDGSAWYTDDHYDTFARMR</sequence>
<dbReference type="InterPro" id="IPR000026">
    <property type="entry name" value="N1-like"/>
</dbReference>
<feature type="compositionally biased region" description="Low complexity" evidence="3">
    <location>
        <begin position="34"/>
        <end position="62"/>
    </location>
</feature>
<keyword evidence="5" id="KW-1185">Reference proteome</keyword>
<evidence type="ECO:0000313" key="4">
    <source>
        <dbReference type="EMBL" id="RVW11465.1"/>
    </source>
</evidence>
<accession>A0A438BKI9</accession>
<feature type="region of interest" description="Disordered" evidence="3">
    <location>
        <begin position="30"/>
        <end position="62"/>
    </location>
</feature>
<evidence type="ECO:0000256" key="1">
    <source>
        <dbReference type="ARBA" id="ARBA00022722"/>
    </source>
</evidence>
<evidence type="ECO:0000256" key="3">
    <source>
        <dbReference type="SAM" id="MobiDB-lite"/>
    </source>
</evidence>
<organism evidence="4 5">
    <name type="scientific">Prescottella agglutinans</name>
    <dbReference type="NCBI Taxonomy" id="1644129"/>
    <lineage>
        <taxon>Bacteria</taxon>
        <taxon>Bacillati</taxon>
        <taxon>Actinomycetota</taxon>
        <taxon>Actinomycetes</taxon>
        <taxon>Mycobacteriales</taxon>
        <taxon>Nocardiaceae</taxon>
        <taxon>Prescottella</taxon>
    </lineage>
</organism>
<dbReference type="GO" id="GO:0016787">
    <property type="term" value="F:hydrolase activity"/>
    <property type="evidence" value="ECO:0007669"/>
    <property type="project" value="UniProtKB-KW"/>
</dbReference>
<dbReference type="GO" id="GO:0004521">
    <property type="term" value="F:RNA endonuclease activity"/>
    <property type="evidence" value="ECO:0007669"/>
    <property type="project" value="InterPro"/>
</dbReference>
<keyword evidence="2" id="KW-0378">Hydrolase</keyword>
<gene>
    <name evidence="4" type="ORF">EGT67_03375</name>
</gene>
<evidence type="ECO:0000313" key="5">
    <source>
        <dbReference type="Proteomes" id="UP000286208"/>
    </source>
</evidence>
<keyword evidence="1" id="KW-0540">Nuclease</keyword>
<dbReference type="EMBL" id="RKLP01000001">
    <property type="protein sequence ID" value="RVW11465.1"/>
    <property type="molecule type" value="Genomic_DNA"/>
</dbReference>